<organism evidence="1 2">
    <name type="scientific">Sphaerodactylus townsendi</name>
    <dbReference type="NCBI Taxonomy" id="933632"/>
    <lineage>
        <taxon>Eukaryota</taxon>
        <taxon>Metazoa</taxon>
        <taxon>Chordata</taxon>
        <taxon>Craniata</taxon>
        <taxon>Vertebrata</taxon>
        <taxon>Euteleostomi</taxon>
        <taxon>Lepidosauria</taxon>
        <taxon>Squamata</taxon>
        <taxon>Bifurcata</taxon>
        <taxon>Gekkota</taxon>
        <taxon>Sphaerodactylidae</taxon>
        <taxon>Sphaerodactylus</taxon>
    </lineage>
</organism>
<evidence type="ECO:0000313" key="1">
    <source>
        <dbReference type="EMBL" id="KAH8010630.1"/>
    </source>
</evidence>
<name>A0ACB8FU27_9SAUR</name>
<dbReference type="EMBL" id="CM037624">
    <property type="protein sequence ID" value="KAH8010630.1"/>
    <property type="molecule type" value="Genomic_DNA"/>
</dbReference>
<comment type="caution">
    <text evidence="1">The sequence shown here is derived from an EMBL/GenBank/DDBJ whole genome shotgun (WGS) entry which is preliminary data.</text>
</comment>
<dbReference type="Proteomes" id="UP000827872">
    <property type="component" value="Linkage Group LG11"/>
</dbReference>
<reference evidence="1" key="1">
    <citation type="submission" date="2021-08" db="EMBL/GenBank/DDBJ databases">
        <title>The first chromosome-level gecko genome reveals the dynamic sex chromosomes of Neotropical dwarf geckos (Sphaerodactylidae: Sphaerodactylus).</title>
        <authorList>
            <person name="Pinto B.J."/>
            <person name="Keating S.E."/>
            <person name="Gamble T."/>
        </authorList>
    </citation>
    <scope>NUCLEOTIDE SEQUENCE</scope>
    <source>
        <strain evidence="1">TG3544</strain>
    </source>
</reference>
<gene>
    <name evidence="1" type="primary">ITGA9_2</name>
    <name evidence="1" type="ORF">K3G42_009780</name>
</gene>
<protein>
    <submittedName>
        <fullName evidence="1">Integrin alpha-9</fullName>
    </submittedName>
</protein>
<accession>A0ACB8FU27</accession>
<keyword evidence="1" id="KW-0401">Integrin</keyword>
<sequence>MGIACELLEPESDFLKCSVGFPFMRSKSKYEFSVIFDTSHLSGEEEVLSFLVTAQSGNLEHLLHDNTLVLTVPLKHEVDSSITGVVSPSSFVYGESVEASQFIQLEDFECHFQPLNFTLQYVNIEMSVWMSTMLAQAHYLVLLSTFYFQIVSLLLERKCFIFNR</sequence>
<proteinExistence type="predicted"/>
<evidence type="ECO:0000313" key="2">
    <source>
        <dbReference type="Proteomes" id="UP000827872"/>
    </source>
</evidence>
<keyword evidence="2" id="KW-1185">Reference proteome</keyword>